<dbReference type="EMBL" id="CP001843">
    <property type="protein sequence ID" value="AEF84437.1"/>
    <property type="molecule type" value="Genomic_DNA"/>
</dbReference>
<dbReference type="KEGG" id="tpi:TREPR_0916"/>
<feature type="chain" id="PRO_5003331902" evidence="2">
    <location>
        <begin position="25"/>
        <end position="464"/>
    </location>
</feature>
<keyword evidence="3" id="KW-0449">Lipoprotein</keyword>
<dbReference type="HOGENOM" id="CLU_591752_0_0_12"/>
<gene>
    <name evidence="3" type="ordered locus">TREPR_0916</name>
</gene>
<dbReference type="eggNOG" id="COG1653">
    <property type="taxonomic scope" value="Bacteria"/>
</dbReference>
<dbReference type="OrthoDB" id="383937at2"/>
<organism evidence="3 4">
    <name type="scientific">Treponema primitia (strain ATCC BAA-887 / DSM 12427 / ZAS-2)</name>
    <dbReference type="NCBI Taxonomy" id="545694"/>
    <lineage>
        <taxon>Bacteria</taxon>
        <taxon>Pseudomonadati</taxon>
        <taxon>Spirochaetota</taxon>
        <taxon>Spirochaetia</taxon>
        <taxon>Spirochaetales</taxon>
        <taxon>Treponemataceae</taxon>
        <taxon>Treponema</taxon>
    </lineage>
</organism>
<evidence type="ECO:0000256" key="2">
    <source>
        <dbReference type="SAM" id="SignalP"/>
    </source>
</evidence>
<name>F5YI78_TREPZ</name>
<evidence type="ECO:0000256" key="1">
    <source>
        <dbReference type="SAM" id="MobiDB-lite"/>
    </source>
</evidence>
<feature type="region of interest" description="Disordered" evidence="1">
    <location>
        <begin position="29"/>
        <end position="51"/>
    </location>
</feature>
<keyword evidence="2" id="KW-0732">Signal</keyword>
<sequence length="464" mass="52381">MQKHIAIILMLGLGISLASCGNKAASGAIPGKTEAPQSAAEGNSQENGRYTDDGKRIITIGTWFDKYYVSKHQDIHDDPGLSQPVTAQMRLDRMREIEAKYNIVFNFVNLTFEGVRESIDISIPSGDPDVEIYEVDLQFGIPAVLKDYAIGLKEMGLEGTDVFNSQNVMKYLRVASQDEAYLFSPSGSGATNAYPLAFNLTMIRAAGLENPQDLYDKGEWTWEKWRSYLTALTRDADDDGDIDTYGFSGYWTYTLSNLLLSNNTGIAPGTQEKLSSPATQEVLDFINTIYNKDKTARPWDRSNWEINNRLYAEGLSGFWVCADWIFNEQGGTDLPFEIGVVPWPRGPSGSFAENHHSQPQGNWYFIPQGTENPRLVYDVLFDWTNWYDYDLDIGQDTAWSRNMYITERNYKYATMMASRPGFDLWENLGTDFSILPLMAGELSVVTLIGEYQPLIQEALDNYFK</sequence>
<dbReference type="SUPFAM" id="SSF53850">
    <property type="entry name" value="Periplasmic binding protein-like II"/>
    <property type="match status" value="1"/>
</dbReference>
<dbReference type="AlphaFoldDB" id="F5YI78"/>
<proteinExistence type="predicted"/>
<dbReference type="RefSeq" id="WP_015709137.1">
    <property type="nucleotide sequence ID" value="NC_015578.1"/>
</dbReference>
<evidence type="ECO:0000313" key="4">
    <source>
        <dbReference type="Proteomes" id="UP000009223"/>
    </source>
</evidence>
<dbReference type="Gene3D" id="3.40.190.10">
    <property type="entry name" value="Periplasmic binding protein-like II"/>
    <property type="match status" value="1"/>
</dbReference>
<reference evidence="3 4" key="2">
    <citation type="journal article" date="2011" name="ISME J.">
        <title>RNA-seq reveals cooperative metabolic interactions between two termite-gut spirochete species in co-culture.</title>
        <authorList>
            <person name="Rosenthal A.Z."/>
            <person name="Matson E.G."/>
            <person name="Eldar A."/>
            <person name="Leadbetter J.R."/>
        </authorList>
    </citation>
    <scope>NUCLEOTIDE SEQUENCE [LARGE SCALE GENOMIC DNA]</scope>
    <source>
        <strain evidence="4">ATCC BAA-887 / DSM 12427 / ZAS-2</strain>
    </source>
</reference>
<keyword evidence="4" id="KW-1185">Reference proteome</keyword>
<dbReference type="STRING" id="545694.TREPR_0916"/>
<feature type="signal peptide" evidence="2">
    <location>
        <begin position="1"/>
        <end position="24"/>
    </location>
</feature>
<evidence type="ECO:0000313" key="3">
    <source>
        <dbReference type="EMBL" id="AEF84437.1"/>
    </source>
</evidence>
<accession>F5YI78</accession>
<reference evidence="4" key="1">
    <citation type="submission" date="2009-12" db="EMBL/GenBank/DDBJ databases">
        <title>Complete sequence of Treponema primitia strain ZAS-2.</title>
        <authorList>
            <person name="Tetu S.G."/>
            <person name="Matson E."/>
            <person name="Ren Q."/>
            <person name="Seshadri R."/>
            <person name="Elbourne L."/>
            <person name="Hassan K.A."/>
            <person name="Durkin A."/>
            <person name="Radune D."/>
            <person name="Mohamoud Y."/>
            <person name="Shay R."/>
            <person name="Jin S."/>
            <person name="Zhang X."/>
            <person name="Lucey K."/>
            <person name="Ballor N.R."/>
            <person name="Ottesen E."/>
            <person name="Rosenthal R."/>
            <person name="Allen A."/>
            <person name="Leadbetter J.R."/>
            <person name="Paulsen I.T."/>
        </authorList>
    </citation>
    <scope>NUCLEOTIDE SEQUENCE [LARGE SCALE GENOMIC DNA]</scope>
    <source>
        <strain evidence="4">ATCC BAA-887 / DSM 12427 / ZAS-2</strain>
    </source>
</reference>
<dbReference type="PROSITE" id="PS51257">
    <property type="entry name" value="PROKAR_LIPOPROTEIN"/>
    <property type="match status" value="1"/>
</dbReference>
<dbReference type="Proteomes" id="UP000009223">
    <property type="component" value="Chromosome"/>
</dbReference>
<protein>
    <submittedName>
        <fullName evidence="3">Putative lipoprotein</fullName>
    </submittedName>
</protein>